<organism evidence="2 3">
    <name type="scientific">Streptomyces liliiviolaceus</name>
    <dbReference type="NCBI Taxonomy" id="2823109"/>
    <lineage>
        <taxon>Bacteria</taxon>
        <taxon>Bacillati</taxon>
        <taxon>Actinomycetota</taxon>
        <taxon>Actinomycetes</taxon>
        <taxon>Kitasatosporales</taxon>
        <taxon>Streptomycetaceae</taxon>
        <taxon>Streptomyces</taxon>
    </lineage>
</organism>
<proteinExistence type="predicted"/>
<sequence length="182" mass="19205">MEPVIRNPDFELYDNVGRDAEQIAAARLGIATHDDLLRWAKRDAEAFLTEHPLPSEPMPAPDPAPYLAALAAATTTAHASAITQHLLDAAQPALHAVSDILAAIARWDDRHRNAEPGTPPKMLMEAASRSLSVLGLADAADLALLRAEYDPAPPPPPAKKRAASNLPPTPPSTPPAGPAPGR</sequence>
<dbReference type="Proteomes" id="UP000677413">
    <property type="component" value="Unassembled WGS sequence"/>
</dbReference>
<feature type="compositionally biased region" description="Pro residues" evidence="1">
    <location>
        <begin position="167"/>
        <end position="182"/>
    </location>
</feature>
<evidence type="ECO:0000313" key="2">
    <source>
        <dbReference type="EMBL" id="MBQ0855479.1"/>
    </source>
</evidence>
<evidence type="ECO:0000313" key="3">
    <source>
        <dbReference type="Proteomes" id="UP000677413"/>
    </source>
</evidence>
<keyword evidence="3" id="KW-1185">Reference proteome</keyword>
<gene>
    <name evidence="2" type="ORF">J8N05_45765</name>
</gene>
<evidence type="ECO:0000256" key="1">
    <source>
        <dbReference type="SAM" id="MobiDB-lite"/>
    </source>
</evidence>
<feature type="region of interest" description="Disordered" evidence="1">
    <location>
        <begin position="147"/>
        <end position="182"/>
    </location>
</feature>
<dbReference type="AlphaFoldDB" id="A0A941BJ09"/>
<reference evidence="2 3" key="1">
    <citation type="submission" date="2021-04" db="EMBL/GenBank/DDBJ databases">
        <authorList>
            <person name="Tang X."/>
            <person name="Zhou X."/>
            <person name="Chen X."/>
            <person name="Cernava T."/>
            <person name="Zhang C."/>
        </authorList>
    </citation>
    <scope>NUCLEOTIDE SEQUENCE [LARGE SCALE GENOMIC DNA]</scope>
    <source>
        <strain evidence="2 3">BH-SS-21</strain>
    </source>
</reference>
<accession>A0A941BJ09</accession>
<comment type="caution">
    <text evidence="2">The sequence shown here is derived from an EMBL/GenBank/DDBJ whole genome shotgun (WGS) entry which is preliminary data.</text>
</comment>
<protein>
    <submittedName>
        <fullName evidence="2">Uncharacterized protein</fullName>
    </submittedName>
</protein>
<name>A0A941BJ09_9ACTN</name>
<dbReference type="EMBL" id="JAGPYQ010000002">
    <property type="protein sequence ID" value="MBQ0855479.1"/>
    <property type="molecule type" value="Genomic_DNA"/>
</dbReference>